<evidence type="ECO:0000313" key="2">
    <source>
        <dbReference type="Proteomes" id="UP000070319"/>
    </source>
</evidence>
<sequence>MHTLPRRFRQVEEAGVGQERTLVEMPLVTAGEETHVPLARGRAVMLADEPVLLVYHAVFGQDLQGLAPGGVDRLVLGGRDGEQLREFDPIDDRYVRVLADDTTAFHGQERELAFQRGGFQEVSHTRPPFLFSNRRRDLRLSR</sequence>
<gene>
    <name evidence="1" type="ORF">HMPREF2531_02839</name>
</gene>
<accession>A0A139LAT8</accession>
<proteinExistence type="predicted"/>
<comment type="caution">
    <text evidence="1">The sequence shown here is derived from an EMBL/GenBank/DDBJ whole genome shotgun (WGS) entry which is preliminary data.</text>
</comment>
<reference evidence="1 2" key="1">
    <citation type="submission" date="2016-02" db="EMBL/GenBank/DDBJ databases">
        <authorList>
            <person name="Wen L."/>
            <person name="He K."/>
            <person name="Yang H."/>
        </authorList>
    </citation>
    <scope>NUCLEOTIDE SEQUENCE [LARGE SCALE GENOMIC DNA]</scope>
    <source>
        <strain evidence="1 2">KLE1704</strain>
    </source>
</reference>
<dbReference type="Proteomes" id="UP000070319">
    <property type="component" value="Unassembled WGS sequence"/>
</dbReference>
<protein>
    <submittedName>
        <fullName evidence="1">Uncharacterized protein</fullName>
    </submittedName>
</protein>
<evidence type="ECO:0000313" key="1">
    <source>
        <dbReference type="EMBL" id="KXT48562.1"/>
    </source>
</evidence>
<dbReference type="EMBL" id="LTDF01000098">
    <property type="protein sequence ID" value="KXT48562.1"/>
    <property type="molecule type" value="Genomic_DNA"/>
</dbReference>
<organism evidence="1">
    <name type="scientific">Bacteroides intestinalis</name>
    <dbReference type="NCBI Taxonomy" id="329854"/>
    <lineage>
        <taxon>Bacteria</taxon>
        <taxon>Pseudomonadati</taxon>
        <taxon>Bacteroidota</taxon>
        <taxon>Bacteroidia</taxon>
        <taxon>Bacteroidales</taxon>
        <taxon>Bacteroidaceae</taxon>
        <taxon>Bacteroides</taxon>
    </lineage>
</organism>
<name>A0A139LAT8_9BACE</name>
<dbReference type="AlphaFoldDB" id="A0A139LAT8"/>